<feature type="compositionally biased region" description="Basic and acidic residues" evidence="1">
    <location>
        <begin position="460"/>
        <end position="469"/>
    </location>
</feature>
<feature type="compositionally biased region" description="Basic residues" evidence="1">
    <location>
        <begin position="379"/>
        <end position="391"/>
    </location>
</feature>
<dbReference type="AlphaFoldDB" id="A0A0S4IZI7"/>
<name>A0A0S4IZI7_BODSA</name>
<sequence>MSQSPSPFFQTVAPTQRQEDLLLNSHILAYESLVGTLTKQVLAQQEQLSELRSVLLSNQTTSSSASVFNTSHPQQQYEPQQYEQRRDPSAGLVASPAPSQHQTPSVRYDEELFRRLEPLISQSLAEHFYHAEERIAASLADRIRRITKEHVMRSVDREIRHVMRDAVVESCAQQVMSSSSLSRGENQQRSALVRDPAAAVQRAEHKQRHTASSDVVASTTRKKSSRSGSSTKHKASHRSPSHDVVDRVHDDDKDNSIMNHVRERQRLLESVARRQEGSSRNDDDSTLDRRAHDSSITGYDASAPPPNTTIQRHHRVSTEEYELKRNSENRLLQEMDHLRAKLEDLERRSSGGNASSRPLERDGYSSQKTHRDTYSHDRKNGKKANHHHQHYHHEDSVNHHSVSHNSSYASNVPRGVAMLDESSRRSGLKNRSTSSSSESGSSSTHSSSVHRRFSGTSVPREQDSLRNVDRDVDHLMQAFRDLSRNSL</sequence>
<evidence type="ECO:0000313" key="3">
    <source>
        <dbReference type="Proteomes" id="UP000051952"/>
    </source>
</evidence>
<keyword evidence="3" id="KW-1185">Reference proteome</keyword>
<gene>
    <name evidence="2" type="ORF">BSAL_67185</name>
</gene>
<feature type="compositionally biased region" description="Basic and acidic residues" evidence="1">
    <location>
        <begin position="240"/>
        <end position="293"/>
    </location>
</feature>
<organism evidence="2 3">
    <name type="scientific">Bodo saltans</name>
    <name type="common">Flagellated protozoan</name>
    <dbReference type="NCBI Taxonomy" id="75058"/>
    <lineage>
        <taxon>Eukaryota</taxon>
        <taxon>Discoba</taxon>
        <taxon>Euglenozoa</taxon>
        <taxon>Kinetoplastea</taxon>
        <taxon>Metakinetoplastina</taxon>
        <taxon>Eubodonida</taxon>
        <taxon>Bodonidae</taxon>
        <taxon>Bodo</taxon>
    </lineage>
</organism>
<dbReference type="VEuPathDB" id="TriTrypDB:BSAL_67185"/>
<feature type="region of interest" description="Disordered" evidence="1">
    <location>
        <begin position="177"/>
        <end position="329"/>
    </location>
</feature>
<feature type="compositionally biased region" description="Low complexity" evidence="1">
    <location>
        <begin position="73"/>
        <end position="82"/>
    </location>
</feature>
<feature type="compositionally biased region" description="Polar residues" evidence="1">
    <location>
        <begin position="177"/>
        <end position="190"/>
    </location>
</feature>
<proteinExistence type="predicted"/>
<evidence type="ECO:0000256" key="1">
    <source>
        <dbReference type="SAM" id="MobiDB-lite"/>
    </source>
</evidence>
<feature type="region of interest" description="Disordered" evidence="1">
    <location>
        <begin position="63"/>
        <end position="104"/>
    </location>
</feature>
<feature type="compositionally biased region" description="Basic residues" evidence="1">
    <location>
        <begin position="220"/>
        <end position="239"/>
    </location>
</feature>
<reference evidence="3" key="1">
    <citation type="submission" date="2015-09" db="EMBL/GenBank/DDBJ databases">
        <authorList>
            <consortium name="Pathogen Informatics"/>
        </authorList>
    </citation>
    <scope>NUCLEOTIDE SEQUENCE [LARGE SCALE GENOMIC DNA]</scope>
    <source>
        <strain evidence="3">Lake Konstanz</strain>
    </source>
</reference>
<dbReference type="EMBL" id="CYKH01000449">
    <property type="protein sequence ID" value="CUF91857.1"/>
    <property type="molecule type" value="Genomic_DNA"/>
</dbReference>
<feature type="region of interest" description="Disordered" evidence="1">
    <location>
        <begin position="342"/>
        <end position="469"/>
    </location>
</feature>
<feature type="compositionally biased region" description="Polar residues" evidence="1">
    <location>
        <begin position="63"/>
        <end position="72"/>
    </location>
</feature>
<feature type="compositionally biased region" description="Basic and acidic residues" evidence="1">
    <location>
        <begin position="358"/>
        <end position="378"/>
    </location>
</feature>
<dbReference type="OrthoDB" id="244559at2759"/>
<protein>
    <submittedName>
        <fullName evidence="2">Uncharacterized protein</fullName>
    </submittedName>
</protein>
<feature type="compositionally biased region" description="Low complexity" evidence="1">
    <location>
        <begin position="399"/>
        <end position="412"/>
    </location>
</feature>
<evidence type="ECO:0000313" key="2">
    <source>
        <dbReference type="EMBL" id="CUF91857.1"/>
    </source>
</evidence>
<feature type="compositionally biased region" description="Low complexity" evidence="1">
    <location>
        <begin position="432"/>
        <end position="447"/>
    </location>
</feature>
<feature type="compositionally biased region" description="Basic and acidic residues" evidence="1">
    <location>
        <begin position="316"/>
        <end position="329"/>
    </location>
</feature>
<dbReference type="Proteomes" id="UP000051952">
    <property type="component" value="Unassembled WGS sequence"/>
</dbReference>
<accession>A0A0S4IZI7</accession>